<gene>
    <name evidence="1" type="ORF">UFOPK1820_00760</name>
    <name evidence="2" type="ORF">UFOPK1960_00708</name>
    <name evidence="3" type="ORF">UFOPK4422_00106</name>
</gene>
<evidence type="ECO:0000313" key="2">
    <source>
        <dbReference type="EMBL" id="CAB4631541.1"/>
    </source>
</evidence>
<dbReference type="AlphaFoldDB" id="A0A6J6GQR2"/>
<name>A0A6J6GQR2_9ZZZZ</name>
<accession>A0A6J6GQR2</accession>
<evidence type="ECO:0000313" key="3">
    <source>
        <dbReference type="EMBL" id="CAB5109888.1"/>
    </source>
</evidence>
<dbReference type="EMBL" id="CAEZUK010000107">
    <property type="protein sequence ID" value="CAB4601424.1"/>
    <property type="molecule type" value="Genomic_DNA"/>
</dbReference>
<reference evidence="1" key="1">
    <citation type="submission" date="2020-05" db="EMBL/GenBank/DDBJ databases">
        <authorList>
            <person name="Chiriac C."/>
            <person name="Salcher M."/>
            <person name="Ghai R."/>
            <person name="Kavagutti S V."/>
        </authorList>
    </citation>
    <scope>NUCLEOTIDE SEQUENCE</scope>
</reference>
<dbReference type="EMBL" id="CAEZVL010000091">
    <property type="protein sequence ID" value="CAB4631541.1"/>
    <property type="molecule type" value="Genomic_DNA"/>
</dbReference>
<protein>
    <submittedName>
        <fullName evidence="1">Unannotated protein</fullName>
    </submittedName>
</protein>
<sequence length="124" mass="13957">MRVIGFYDADGTIIGELTYFWQKTVRGRHCTLCDITHGAIKMRSEWNLAVAELGLNFELLHRDEATRRHTSAQGYQPPCVLAEDASGEIFLLLNSDELELCEKSPSALMTVIRSKIDEKTVLAD</sequence>
<dbReference type="EMBL" id="CAFBRX010000005">
    <property type="protein sequence ID" value="CAB5109888.1"/>
    <property type="molecule type" value="Genomic_DNA"/>
</dbReference>
<evidence type="ECO:0000313" key="1">
    <source>
        <dbReference type="EMBL" id="CAB4601424.1"/>
    </source>
</evidence>
<proteinExistence type="predicted"/>
<organism evidence="1">
    <name type="scientific">freshwater metagenome</name>
    <dbReference type="NCBI Taxonomy" id="449393"/>
    <lineage>
        <taxon>unclassified sequences</taxon>
        <taxon>metagenomes</taxon>
        <taxon>ecological metagenomes</taxon>
    </lineage>
</organism>